<evidence type="ECO:0000313" key="4">
    <source>
        <dbReference type="Proteomes" id="UP001189429"/>
    </source>
</evidence>
<dbReference type="InterPro" id="IPR018962">
    <property type="entry name" value="DUF1995"/>
</dbReference>
<feature type="compositionally biased region" description="Low complexity" evidence="1">
    <location>
        <begin position="1"/>
        <end position="15"/>
    </location>
</feature>
<protein>
    <recommendedName>
        <fullName evidence="2">DUF1995 domain-containing protein</fullName>
    </recommendedName>
</protein>
<gene>
    <name evidence="3" type="ORF">PCOR1329_LOCUS85181</name>
</gene>
<dbReference type="Pfam" id="PF09353">
    <property type="entry name" value="DUF1995"/>
    <property type="match status" value="1"/>
</dbReference>
<proteinExistence type="predicted"/>
<dbReference type="Proteomes" id="UP001189429">
    <property type="component" value="Unassembled WGS sequence"/>
</dbReference>
<keyword evidence="4" id="KW-1185">Reference proteome</keyword>
<evidence type="ECO:0000313" key="3">
    <source>
        <dbReference type="EMBL" id="CAK0911252.1"/>
    </source>
</evidence>
<feature type="region of interest" description="Disordered" evidence="1">
    <location>
        <begin position="1"/>
        <end position="26"/>
    </location>
</feature>
<accession>A0ABN9YHY0</accession>
<dbReference type="EMBL" id="CAUYUJ010022546">
    <property type="protein sequence ID" value="CAK0911252.1"/>
    <property type="molecule type" value="Genomic_DNA"/>
</dbReference>
<evidence type="ECO:0000256" key="1">
    <source>
        <dbReference type="SAM" id="MobiDB-lite"/>
    </source>
</evidence>
<comment type="caution">
    <text evidence="3">The sequence shown here is derived from an EMBL/GenBank/DDBJ whole genome shotgun (WGS) entry which is preliminary data.</text>
</comment>
<evidence type="ECO:0000259" key="2">
    <source>
        <dbReference type="Pfam" id="PF09353"/>
    </source>
</evidence>
<name>A0ABN9YHY0_9DINO</name>
<sequence length="310" mass="33344">GLHPPAAATPCAGGPSWMPRGAGGGRPRSPWRAAAALLWAALAAPARGGGAVRALLAPLRHPRRRPAATPRAAMPWDGLFGGGDDAVVVPTSTDELGERLQDCMLTAVEKALPRMDIELPPGLRMGIFEEQDPLEPRGELTAADIARADRDLAAAWIAMFEGLNNDRSLCVAFRNDKLATKAKRAWRNWGKVKIMSLAEKEKEKQRFGTRSVETSLLQRVARPFLVAVAPSSEQLEEIRQLDLSEENTGTKICVVLLNARIRGLAEGDDPLREELAVGSNAILHARFVGDDGFAYKTIVGRGQGQLSGVV</sequence>
<reference evidence="3" key="1">
    <citation type="submission" date="2023-10" db="EMBL/GenBank/DDBJ databases">
        <authorList>
            <person name="Chen Y."/>
            <person name="Shah S."/>
            <person name="Dougan E. K."/>
            <person name="Thang M."/>
            <person name="Chan C."/>
        </authorList>
    </citation>
    <scope>NUCLEOTIDE SEQUENCE [LARGE SCALE GENOMIC DNA]</scope>
</reference>
<feature type="domain" description="DUF1995" evidence="2">
    <location>
        <begin position="90"/>
        <end position="265"/>
    </location>
</feature>
<organism evidence="3 4">
    <name type="scientific">Prorocentrum cordatum</name>
    <dbReference type="NCBI Taxonomy" id="2364126"/>
    <lineage>
        <taxon>Eukaryota</taxon>
        <taxon>Sar</taxon>
        <taxon>Alveolata</taxon>
        <taxon>Dinophyceae</taxon>
        <taxon>Prorocentrales</taxon>
        <taxon>Prorocentraceae</taxon>
        <taxon>Prorocentrum</taxon>
    </lineage>
</organism>
<feature type="non-terminal residue" evidence="3">
    <location>
        <position position="1"/>
    </location>
</feature>